<name>A0A3D8R3D0_9HELO</name>
<feature type="transmembrane region" description="Helical" evidence="9">
    <location>
        <begin position="393"/>
        <end position="415"/>
    </location>
</feature>
<evidence type="ECO:0000313" key="12">
    <source>
        <dbReference type="EMBL" id="RDW68460.1"/>
    </source>
</evidence>
<feature type="transmembrane region" description="Helical" evidence="9">
    <location>
        <begin position="944"/>
        <end position="969"/>
    </location>
</feature>
<evidence type="ECO:0000256" key="9">
    <source>
        <dbReference type="SAM" id="Phobius"/>
    </source>
</evidence>
<dbReference type="PROSITE" id="PS50893">
    <property type="entry name" value="ABC_TRANSPORTER_2"/>
    <property type="match status" value="2"/>
</dbReference>
<keyword evidence="4" id="KW-0547">Nucleotide-binding</keyword>
<feature type="compositionally biased region" description="Basic and acidic residues" evidence="8">
    <location>
        <begin position="24"/>
        <end position="48"/>
    </location>
</feature>
<protein>
    <submittedName>
        <fullName evidence="12">ABC transporter family protein</fullName>
    </submittedName>
</protein>
<evidence type="ECO:0000259" key="11">
    <source>
        <dbReference type="PROSITE" id="PS50929"/>
    </source>
</evidence>
<feature type="transmembrane region" description="Helical" evidence="9">
    <location>
        <begin position="1046"/>
        <end position="1063"/>
    </location>
</feature>
<dbReference type="InterPro" id="IPR017871">
    <property type="entry name" value="ABC_transporter-like_CS"/>
</dbReference>
<dbReference type="GO" id="GO:0005524">
    <property type="term" value="F:ATP binding"/>
    <property type="evidence" value="ECO:0007669"/>
    <property type="project" value="UniProtKB-KW"/>
</dbReference>
<dbReference type="Pfam" id="PF00005">
    <property type="entry name" value="ABC_tran"/>
    <property type="match status" value="2"/>
</dbReference>
<dbReference type="Proteomes" id="UP000256328">
    <property type="component" value="Unassembled WGS sequence"/>
</dbReference>
<evidence type="ECO:0000256" key="4">
    <source>
        <dbReference type="ARBA" id="ARBA00022741"/>
    </source>
</evidence>
<dbReference type="CDD" id="cd18597">
    <property type="entry name" value="ABC_6TM_YOR1_D1_like"/>
    <property type="match status" value="1"/>
</dbReference>
<dbReference type="PROSITE" id="PS00211">
    <property type="entry name" value="ABC_TRANSPORTER_1"/>
    <property type="match status" value="2"/>
</dbReference>
<dbReference type="PROSITE" id="PS50929">
    <property type="entry name" value="ABC_TM1F"/>
    <property type="match status" value="2"/>
</dbReference>
<reference evidence="12 13" key="1">
    <citation type="journal article" date="2018" name="IMA Fungus">
        <title>IMA Genome-F 9: Draft genome sequence of Annulohypoxylon stygium, Aspergillus mulundensis, Berkeleyomyces basicola (syn. Thielaviopsis basicola), Ceratocystis smalleyi, two Cercospora beticola strains, Coleophoma cylindrospora, Fusarium fracticaudum, Phialophora cf. hyalina, and Morchella septimelata.</title>
        <authorList>
            <person name="Wingfield B.D."/>
            <person name="Bills G.F."/>
            <person name="Dong Y."/>
            <person name="Huang W."/>
            <person name="Nel W.J."/>
            <person name="Swalarsk-Parry B.S."/>
            <person name="Vaghefi N."/>
            <person name="Wilken P.M."/>
            <person name="An Z."/>
            <person name="de Beer Z.W."/>
            <person name="De Vos L."/>
            <person name="Chen L."/>
            <person name="Duong T.A."/>
            <person name="Gao Y."/>
            <person name="Hammerbacher A."/>
            <person name="Kikkert J.R."/>
            <person name="Li Y."/>
            <person name="Li H."/>
            <person name="Li K."/>
            <person name="Li Q."/>
            <person name="Liu X."/>
            <person name="Ma X."/>
            <person name="Naidoo K."/>
            <person name="Pethybridge S.J."/>
            <person name="Sun J."/>
            <person name="Steenkamp E.T."/>
            <person name="van der Nest M.A."/>
            <person name="van Wyk S."/>
            <person name="Wingfield M.J."/>
            <person name="Xiong C."/>
            <person name="Yue Q."/>
            <person name="Zhang X."/>
        </authorList>
    </citation>
    <scope>NUCLEOTIDE SEQUENCE [LARGE SCALE GENOMIC DNA]</scope>
    <source>
        <strain evidence="12 13">BP5796</strain>
    </source>
</reference>
<dbReference type="InterPro" id="IPR011527">
    <property type="entry name" value="ABC1_TM_dom"/>
</dbReference>
<keyword evidence="5" id="KW-0067">ATP-binding</keyword>
<feature type="domain" description="ABC transporter" evidence="10">
    <location>
        <begin position="623"/>
        <end position="844"/>
    </location>
</feature>
<feature type="transmembrane region" description="Helical" evidence="9">
    <location>
        <begin position="1021"/>
        <end position="1040"/>
    </location>
</feature>
<organism evidence="12 13">
    <name type="scientific">Coleophoma crateriformis</name>
    <dbReference type="NCBI Taxonomy" id="565419"/>
    <lineage>
        <taxon>Eukaryota</taxon>
        <taxon>Fungi</taxon>
        <taxon>Dikarya</taxon>
        <taxon>Ascomycota</taxon>
        <taxon>Pezizomycotina</taxon>
        <taxon>Leotiomycetes</taxon>
        <taxon>Helotiales</taxon>
        <taxon>Dermateaceae</taxon>
        <taxon>Coleophoma</taxon>
    </lineage>
</organism>
<feature type="domain" description="ABC transmembrane type-1" evidence="11">
    <location>
        <begin position="196"/>
        <end position="533"/>
    </location>
</feature>
<dbReference type="SUPFAM" id="SSF52540">
    <property type="entry name" value="P-loop containing nucleoside triphosphate hydrolases"/>
    <property type="match status" value="2"/>
</dbReference>
<comment type="caution">
    <text evidence="12">The sequence shown here is derived from an EMBL/GenBank/DDBJ whole genome shotgun (WGS) entry which is preliminary data.</text>
</comment>
<proteinExistence type="predicted"/>
<feature type="compositionally biased region" description="Basic and acidic residues" evidence="8">
    <location>
        <begin position="85"/>
        <end position="94"/>
    </location>
</feature>
<dbReference type="OrthoDB" id="6500128at2759"/>
<dbReference type="SMART" id="SM00382">
    <property type="entry name" value="AAA"/>
    <property type="match status" value="2"/>
</dbReference>
<evidence type="ECO:0000256" key="6">
    <source>
        <dbReference type="ARBA" id="ARBA00022989"/>
    </source>
</evidence>
<keyword evidence="13" id="KW-1185">Reference proteome</keyword>
<dbReference type="Gene3D" id="1.20.1560.10">
    <property type="entry name" value="ABC transporter type 1, transmembrane domain"/>
    <property type="match status" value="2"/>
</dbReference>
<feature type="compositionally biased region" description="Basic and acidic residues" evidence="8">
    <location>
        <begin position="856"/>
        <end position="867"/>
    </location>
</feature>
<dbReference type="PANTHER" id="PTHR24223">
    <property type="entry name" value="ATP-BINDING CASSETTE SUB-FAMILY C"/>
    <property type="match status" value="1"/>
</dbReference>
<feature type="region of interest" description="Disordered" evidence="8">
    <location>
        <begin position="1"/>
        <end position="101"/>
    </location>
</feature>
<feature type="domain" description="ABC transporter" evidence="10">
    <location>
        <begin position="1220"/>
        <end position="1460"/>
    </location>
</feature>
<dbReference type="InterPro" id="IPR003439">
    <property type="entry name" value="ABC_transporter-like_ATP-bd"/>
</dbReference>
<dbReference type="CDD" id="cd03244">
    <property type="entry name" value="ABCC_MRP_domain2"/>
    <property type="match status" value="1"/>
</dbReference>
<dbReference type="CDD" id="cd03250">
    <property type="entry name" value="ABCC_MRP_domain1"/>
    <property type="match status" value="1"/>
</dbReference>
<dbReference type="GO" id="GO:0016887">
    <property type="term" value="F:ATP hydrolysis activity"/>
    <property type="evidence" value="ECO:0007669"/>
    <property type="project" value="InterPro"/>
</dbReference>
<gene>
    <name evidence="12" type="ORF">BP5796_09117</name>
</gene>
<evidence type="ECO:0000259" key="10">
    <source>
        <dbReference type="PROSITE" id="PS50893"/>
    </source>
</evidence>
<dbReference type="GO" id="GO:0140359">
    <property type="term" value="F:ABC-type transporter activity"/>
    <property type="evidence" value="ECO:0007669"/>
    <property type="project" value="InterPro"/>
</dbReference>
<feature type="transmembrane region" description="Helical" evidence="9">
    <location>
        <begin position="367"/>
        <end position="387"/>
    </location>
</feature>
<dbReference type="InterPro" id="IPR027417">
    <property type="entry name" value="P-loop_NTPase"/>
</dbReference>
<accession>A0A3D8R3D0</accession>
<feature type="region of interest" description="Disordered" evidence="8">
    <location>
        <begin position="851"/>
        <end position="872"/>
    </location>
</feature>
<dbReference type="InterPro" id="IPR050173">
    <property type="entry name" value="ABC_transporter_C-like"/>
</dbReference>
<dbReference type="FunFam" id="1.20.1560.10:FF:000010">
    <property type="entry name" value="Multidrug resistance-associated ABC transporter"/>
    <property type="match status" value="1"/>
</dbReference>
<feature type="compositionally biased region" description="Basic and acidic residues" evidence="8">
    <location>
        <begin position="591"/>
        <end position="611"/>
    </location>
</feature>
<evidence type="ECO:0000313" key="13">
    <source>
        <dbReference type="Proteomes" id="UP000256328"/>
    </source>
</evidence>
<evidence type="ECO:0000256" key="7">
    <source>
        <dbReference type="ARBA" id="ARBA00023136"/>
    </source>
</evidence>
<dbReference type="FunFam" id="3.40.50.300:FF:000565">
    <property type="entry name" value="ABC bile acid transporter"/>
    <property type="match status" value="1"/>
</dbReference>
<dbReference type="Pfam" id="PF00664">
    <property type="entry name" value="ABC_membrane"/>
    <property type="match status" value="2"/>
</dbReference>
<dbReference type="FunFam" id="3.40.50.300:FF:002040">
    <property type="entry name" value="ABC multidrug transporter (Eurofung)"/>
    <property type="match status" value="1"/>
</dbReference>
<feature type="region of interest" description="Disordered" evidence="8">
    <location>
        <begin position="575"/>
        <end position="634"/>
    </location>
</feature>
<evidence type="ECO:0000256" key="1">
    <source>
        <dbReference type="ARBA" id="ARBA00004141"/>
    </source>
</evidence>
<evidence type="ECO:0000256" key="3">
    <source>
        <dbReference type="ARBA" id="ARBA00022692"/>
    </source>
</evidence>
<dbReference type="SUPFAM" id="SSF90123">
    <property type="entry name" value="ABC transporter transmembrane region"/>
    <property type="match status" value="2"/>
</dbReference>
<dbReference type="InterPro" id="IPR003593">
    <property type="entry name" value="AAA+_ATPase"/>
</dbReference>
<feature type="compositionally biased region" description="Polar residues" evidence="8">
    <location>
        <begin position="71"/>
        <end position="84"/>
    </location>
</feature>
<evidence type="ECO:0000256" key="2">
    <source>
        <dbReference type="ARBA" id="ARBA00022448"/>
    </source>
</evidence>
<dbReference type="GO" id="GO:0016020">
    <property type="term" value="C:membrane"/>
    <property type="evidence" value="ECO:0007669"/>
    <property type="project" value="UniProtKB-SubCell"/>
</dbReference>
<comment type="subcellular location">
    <subcellularLocation>
        <location evidence="1">Membrane</location>
        <topology evidence="1">Multi-pass membrane protein</topology>
    </subcellularLocation>
</comment>
<keyword evidence="7 9" id="KW-0472">Membrane</keyword>
<keyword evidence="6 9" id="KW-1133">Transmembrane helix</keyword>
<feature type="domain" description="ABC transmembrane type-1" evidence="11">
    <location>
        <begin position="909"/>
        <end position="1184"/>
    </location>
</feature>
<keyword evidence="3 9" id="KW-0812">Transmembrane</keyword>
<sequence length="1479" mass="164652">MTDSDPPKDEYKSADPLGAANTTNREDLVDAEPSEKEYSGIRTHDNQDRVSSSGSEPGGEAVDEKQLKIQPIQSHATDASALTRSDSHVEPEKKPWHKNLNPLRWGGIPPVPETRKVSREYNAPFLSLVYFQWIAPLMTTGYKRQLEQNDIWTINPDRSAEVMTLKLQASFKKRVARGDKYPLLFAMHETFKTEFWLGGICQFFANIFQVISPFTLRYLIQFAQDAYNAQHNGQPAPHIGKGIGLVIGITFMQMCQSLGTNQFIYRGMMCGGQARAVLISVIFEKAMVISGRAKAGGKEVKSGPPPVAPTEKKKKNGLKFWKSEPGIKTTGTDIAKGVAGDGTGWANGRVVNLMSVDTYRVDQASGMFHMIWTAPIACIVTLILLVINLTYSALAGFALLIVGLPALTEAVKMLFRRRKLINKITDQRVSLTQEILQAVRFVKFFGWESSFLARLNEIRGREIRSIQFLLAVRNAINAVSMSLPIFASMLAFITYSLTSHGLSPAHVFSSLALFNSLRMPLNLLPLVIGQVIDAWSSVYRIQEYLLCEEQDEDESLFDKGAKNAVEMRNADFTWERTATQDPDAAPAKFQTKAEVKSEKKAQKQATKDAKAAKKASASATPDTPDDDSTLLGDREPFKLHGMDFQIGRNELVAVIGGVGSGKSSLLAALAGDMRKTSGDVVLGADRAFCPQYAWIQNSTVQENIRFGKEMRPDWYRTVIEACALKPDLEMLPHGDLTEIGERGITVSGGQKQRLNIARAIYFDADLILMDDPLSAVDAHVGRHIFDNAIMGLLKDKARILATHQLWVLNRCDRIIWLEDGKIQAIDTFDNLMRDHAGFQLLMETTAVEEEQEEEEKVNVDEVEDEKKTQKKRRKGAALMQAEERAVKSVPWSVYIDYVRASGSLLNAPLVVIFLICSQGANIATSLWLSWWTSNKFGYSTGTYIGVYAGLGAAQAILLFLFAFSLTIMGTYASKSMLNRAITRALRAPMSFFDTTPLGRITNRFSRDVDVMDNNLTDAIRMYFLTLAMITSVFALIIAYFHYFAIALGPLFLLFLFAAGYYRASAREVKRFESVLRSNVFAKFSEGISGTACIRAYGLKDVFIQNIREAIDEMDAAYFLTFANQRWLSTRLDLIGNLLVFTTGILVVTSRFNVSPSIAGLVLSYILSIVQMIQFTVRQLAEVENGMNATERLHYYGTQLEEEAPLHTIEVRKSWPESGEIIFNDVQMAYRPNLPLVLRGLTMHVKGGERIGVVGRTGAGKSSIMATLFRLVELSGGSITIDGIDISTIGLHDLRSRLAIIPQDPTLFKGTIRSNLDPFNEHTDLELWSALRQSDLVTAEASLDDDKPGRIHLDGIVEDEGLNFSLGQRQLMALARALVRGSQIIVCDEATSSVDMETDDKIQATIREGFRGKTLLCIAHRLKTIINYDRICVMDQGRIAELDTPLALYEQGGIFRSMCDRSGIRREDFGSSWENPDMKI</sequence>
<keyword evidence="2" id="KW-0813">Transport</keyword>
<feature type="compositionally biased region" description="Basic and acidic residues" evidence="8">
    <location>
        <begin position="1"/>
        <end position="13"/>
    </location>
</feature>
<dbReference type="EMBL" id="PDLN01000013">
    <property type="protein sequence ID" value="RDW68460.1"/>
    <property type="molecule type" value="Genomic_DNA"/>
</dbReference>
<evidence type="ECO:0000256" key="5">
    <source>
        <dbReference type="ARBA" id="ARBA00022840"/>
    </source>
</evidence>
<feature type="transmembrane region" description="Helical" evidence="9">
    <location>
        <begin position="475"/>
        <end position="497"/>
    </location>
</feature>
<dbReference type="InterPro" id="IPR036640">
    <property type="entry name" value="ABC1_TM_sf"/>
</dbReference>
<evidence type="ECO:0000256" key="8">
    <source>
        <dbReference type="SAM" id="MobiDB-lite"/>
    </source>
</evidence>
<feature type="transmembrane region" description="Helical" evidence="9">
    <location>
        <begin position="909"/>
        <end position="932"/>
    </location>
</feature>
<dbReference type="PANTHER" id="PTHR24223:SF464">
    <property type="entry name" value="ABC-TYPE TRANSPORTER CICA"/>
    <property type="match status" value="1"/>
</dbReference>
<dbReference type="CDD" id="cd18606">
    <property type="entry name" value="ABC_6TM_YOR1_D2_like"/>
    <property type="match status" value="1"/>
</dbReference>
<dbReference type="Gene3D" id="3.40.50.300">
    <property type="entry name" value="P-loop containing nucleotide triphosphate hydrolases"/>
    <property type="match status" value="2"/>
</dbReference>